<keyword evidence="9" id="KW-0325">Glycoprotein</keyword>
<dbReference type="GO" id="GO:0005576">
    <property type="term" value="C:extracellular region"/>
    <property type="evidence" value="ECO:0007669"/>
    <property type="project" value="Ensembl"/>
</dbReference>
<dbReference type="GO" id="GO:0048661">
    <property type="term" value="P:positive regulation of smooth muscle cell proliferation"/>
    <property type="evidence" value="ECO:0007669"/>
    <property type="project" value="Ensembl"/>
</dbReference>
<protein>
    <submittedName>
        <fullName evidence="12">Interleukin 6 receptor</fullName>
    </submittedName>
</protein>
<dbReference type="GO" id="GO:0010573">
    <property type="term" value="P:vascular endothelial growth factor production"/>
    <property type="evidence" value="ECO:0007669"/>
    <property type="project" value="Ensembl"/>
</dbReference>
<evidence type="ECO:0000256" key="9">
    <source>
        <dbReference type="ARBA" id="ARBA00023180"/>
    </source>
</evidence>
<dbReference type="GO" id="GO:0004897">
    <property type="term" value="F:ciliary neurotrophic factor receptor activity"/>
    <property type="evidence" value="ECO:0007669"/>
    <property type="project" value="Ensembl"/>
</dbReference>
<dbReference type="PANTHER" id="PTHR23037:SF28">
    <property type="entry name" value="ERYTHROPOIETIN RECEPTOR"/>
    <property type="match status" value="1"/>
</dbReference>
<keyword evidence="7" id="KW-1015">Disulfide bond</keyword>
<proteinExistence type="inferred from homology"/>
<evidence type="ECO:0000259" key="11">
    <source>
        <dbReference type="PROSITE" id="PS50853"/>
    </source>
</evidence>
<evidence type="ECO:0000313" key="13">
    <source>
        <dbReference type="Proteomes" id="UP000694392"/>
    </source>
</evidence>
<evidence type="ECO:0000256" key="10">
    <source>
        <dbReference type="SAM" id="Phobius"/>
    </source>
</evidence>
<keyword evidence="3 10" id="KW-0812">Transmembrane</keyword>
<dbReference type="GO" id="GO:0032755">
    <property type="term" value="P:positive regulation of interleukin-6 production"/>
    <property type="evidence" value="ECO:0007669"/>
    <property type="project" value="Ensembl"/>
</dbReference>
<dbReference type="GO" id="GO:0070110">
    <property type="term" value="C:ciliary neurotrophic factor receptor complex"/>
    <property type="evidence" value="ECO:0007669"/>
    <property type="project" value="Ensembl"/>
</dbReference>
<dbReference type="Ensembl" id="ENSSPUT00000004080.1">
    <property type="protein sequence ID" value="ENSSPUP00000003840.1"/>
    <property type="gene ID" value="ENSSPUG00000002958.1"/>
</dbReference>
<dbReference type="GO" id="GO:0097696">
    <property type="term" value="P:cell surface receptor signaling pathway via STAT"/>
    <property type="evidence" value="ECO:0007669"/>
    <property type="project" value="Ensembl"/>
</dbReference>
<gene>
    <name evidence="12" type="primary">IL6R</name>
</gene>
<keyword evidence="5 10" id="KW-1133">Transmembrane helix</keyword>
<dbReference type="GO" id="GO:0009897">
    <property type="term" value="C:external side of plasma membrane"/>
    <property type="evidence" value="ECO:0007669"/>
    <property type="project" value="TreeGrafter"/>
</dbReference>
<dbReference type="GO" id="GO:0072126">
    <property type="term" value="P:positive regulation of glomerular mesangial cell proliferation"/>
    <property type="evidence" value="ECO:0007669"/>
    <property type="project" value="Ensembl"/>
</dbReference>
<evidence type="ECO:0000256" key="4">
    <source>
        <dbReference type="ARBA" id="ARBA00022729"/>
    </source>
</evidence>
<name>A0A8D0GAP0_SPHPU</name>
<evidence type="ECO:0000256" key="1">
    <source>
        <dbReference type="ARBA" id="ARBA00004479"/>
    </source>
</evidence>
<reference evidence="12" key="1">
    <citation type="submission" date="2025-08" db="UniProtKB">
        <authorList>
            <consortium name="Ensembl"/>
        </authorList>
    </citation>
    <scope>IDENTIFICATION</scope>
</reference>
<dbReference type="AlphaFoldDB" id="A0A8D0GAP0"/>
<feature type="transmembrane region" description="Helical" evidence="10">
    <location>
        <begin position="223"/>
        <end position="247"/>
    </location>
</feature>
<dbReference type="OMA" id="IIHDAWR"/>
<dbReference type="FunFam" id="2.60.40.10:FF:000136">
    <property type="entry name" value="Ciliary neurotrophic factor receptor alpha"/>
    <property type="match status" value="1"/>
</dbReference>
<dbReference type="GO" id="GO:0019981">
    <property type="term" value="F:interleukin-6 binding"/>
    <property type="evidence" value="ECO:0007669"/>
    <property type="project" value="Ensembl"/>
</dbReference>
<evidence type="ECO:0000256" key="7">
    <source>
        <dbReference type="ARBA" id="ARBA00023157"/>
    </source>
</evidence>
<comment type="subcellular location">
    <subcellularLocation>
        <location evidence="1">Membrane</location>
        <topology evidence="1">Single-pass type I membrane protein</topology>
    </subcellularLocation>
</comment>
<dbReference type="InterPro" id="IPR013783">
    <property type="entry name" value="Ig-like_fold"/>
</dbReference>
<evidence type="ECO:0000313" key="12">
    <source>
        <dbReference type="Ensembl" id="ENSSPUP00000003840.1"/>
    </source>
</evidence>
<keyword evidence="6 10" id="KW-0472">Membrane</keyword>
<evidence type="ECO:0000256" key="2">
    <source>
        <dbReference type="ARBA" id="ARBA00010890"/>
    </source>
</evidence>
<evidence type="ECO:0000256" key="5">
    <source>
        <dbReference type="ARBA" id="ARBA00022989"/>
    </source>
</evidence>
<keyword evidence="8" id="KW-0675">Receptor</keyword>
<dbReference type="Proteomes" id="UP000694392">
    <property type="component" value="Unplaced"/>
</dbReference>
<dbReference type="GeneTree" id="ENSGT00940000161919"/>
<accession>A0A8D0GAP0</accession>
<dbReference type="Gene3D" id="2.60.40.10">
    <property type="entry name" value="Immunoglobulins"/>
    <property type="match status" value="2"/>
</dbReference>
<dbReference type="CDD" id="cd00063">
    <property type="entry name" value="FN3"/>
    <property type="match status" value="1"/>
</dbReference>
<reference evidence="12" key="2">
    <citation type="submission" date="2025-09" db="UniProtKB">
        <authorList>
            <consortium name="Ensembl"/>
        </authorList>
    </citation>
    <scope>IDENTIFICATION</scope>
</reference>
<dbReference type="PROSITE" id="PS50853">
    <property type="entry name" value="FN3"/>
    <property type="match status" value="1"/>
</dbReference>
<keyword evidence="13" id="KW-1185">Reference proteome</keyword>
<evidence type="ECO:0000256" key="6">
    <source>
        <dbReference type="ARBA" id="ARBA00023136"/>
    </source>
</evidence>
<dbReference type="GO" id="GO:0070119">
    <property type="term" value="F:ciliary neurotrophic factor binding"/>
    <property type="evidence" value="ECO:0007669"/>
    <property type="project" value="Ensembl"/>
</dbReference>
<dbReference type="GO" id="GO:0042803">
    <property type="term" value="F:protein homodimerization activity"/>
    <property type="evidence" value="ECO:0007669"/>
    <property type="project" value="Ensembl"/>
</dbReference>
<evidence type="ECO:0000256" key="3">
    <source>
        <dbReference type="ARBA" id="ARBA00022692"/>
    </source>
</evidence>
<dbReference type="GO" id="GO:0016324">
    <property type="term" value="C:apical plasma membrane"/>
    <property type="evidence" value="ECO:0007669"/>
    <property type="project" value="Ensembl"/>
</dbReference>
<comment type="similarity">
    <text evidence="2">Belongs to the type I cytokine receptor family. Type 3 subfamily.</text>
</comment>
<dbReference type="GO" id="GO:0005896">
    <property type="term" value="C:interleukin-6 receptor complex"/>
    <property type="evidence" value="ECO:0007669"/>
    <property type="project" value="Ensembl"/>
</dbReference>
<dbReference type="GO" id="GO:0005138">
    <property type="term" value="F:interleukin-6 receptor binding"/>
    <property type="evidence" value="ECO:0007669"/>
    <property type="project" value="Ensembl"/>
</dbReference>
<feature type="domain" description="Fibronectin type-III" evidence="11">
    <location>
        <begin position="77"/>
        <end position="177"/>
    </location>
</feature>
<dbReference type="GO" id="GO:0032722">
    <property type="term" value="P:positive regulation of chemokine production"/>
    <property type="evidence" value="ECO:0007669"/>
    <property type="project" value="Ensembl"/>
</dbReference>
<dbReference type="GO" id="GO:0019899">
    <property type="term" value="F:enzyme binding"/>
    <property type="evidence" value="ECO:0007669"/>
    <property type="project" value="Ensembl"/>
</dbReference>
<dbReference type="InterPro" id="IPR003961">
    <property type="entry name" value="FN3_dom"/>
</dbReference>
<organism evidence="12 13">
    <name type="scientific">Sphenodon punctatus</name>
    <name type="common">Tuatara</name>
    <name type="synonym">Hatteria punctata</name>
    <dbReference type="NCBI Taxonomy" id="8508"/>
    <lineage>
        <taxon>Eukaryota</taxon>
        <taxon>Metazoa</taxon>
        <taxon>Chordata</taxon>
        <taxon>Craniata</taxon>
        <taxon>Vertebrata</taxon>
        <taxon>Euteleostomi</taxon>
        <taxon>Lepidosauria</taxon>
        <taxon>Sphenodontia</taxon>
        <taxon>Sphenodontidae</taxon>
        <taxon>Sphenodon</taxon>
    </lineage>
</organism>
<sequence>MRTRARLWVRKGLMGETPKEQPCRYFPKTQKFTCRLSVQPGNDETSLLVFLCVGNAAGSAASKSQLFKANHVLKPDAPVNVSVEAVERAPHKLQVTWRYPLSWVSRFYRLRFQLRYRAEVSHTHSEVSQLQETSYLILDAWRGQRHHIQVRGLEEFGYGSWSEWSKEATGIPWTDPSTPESETLSYTSQFATDDSFCEDNALFLTPVPPSGTEAPAAGDPAGVLRWTFCVAACTLAVGIALFTGIVIRYRRKWHPSSPREGKAAAALQYSLVPLAPASPTSAAPLLPCPASPCSTSSGPSPGSTASSPCHLANVDYFLMPR</sequence>
<dbReference type="SUPFAM" id="SSF49265">
    <property type="entry name" value="Fibronectin type III"/>
    <property type="match status" value="2"/>
</dbReference>
<keyword evidence="4" id="KW-0732">Signal</keyword>
<dbReference type="GO" id="GO:0004915">
    <property type="term" value="F:interleukin-6 receptor activity"/>
    <property type="evidence" value="ECO:0007669"/>
    <property type="project" value="Ensembl"/>
</dbReference>
<evidence type="ECO:0000256" key="8">
    <source>
        <dbReference type="ARBA" id="ARBA00023170"/>
    </source>
</evidence>
<dbReference type="PANTHER" id="PTHR23037">
    <property type="entry name" value="CYTOKINE RECEPTOR"/>
    <property type="match status" value="1"/>
</dbReference>
<dbReference type="GO" id="GO:0031018">
    <property type="term" value="P:endocrine pancreas development"/>
    <property type="evidence" value="ECO:0007669"/>
    <property type="project" value="Ensembl"/>
</dbReference>
<dbReference type="InterPro" id="IPR036116">
    <property type="entry name" value="FN3_sf"/>
</dbReference>